<reference evidence="4" key="1">
    <citation type="submission" date="2023-03" db="EMBL/GenBank/DDBJ databases">
        <title>Near-Complete genome sequence of Lipomyces tetrasporous NRRL Y-64009, an oleaginous yeast capable of growing on lignocellulosic hydrolysates.</title>
        <authorList>
            <consortium name="Lawrence Berkeley National Laboratory"/>
            <person name="Jagtap S.S."/>
            <person name="Liu J.-J."/>
            <person name="Walukiewicz H.E."/>
            <person name="Pangilinan J."/>
            <person name="Lipzen A."/>
            <person name="Ahrendt S."/>
            <person name="Koriabine M."/>
            <person name="Cobaugh K."/>
            <person name="Salamov A."/>
            <person name="Yoshinaga Y."/>
            <person name="Ng V."/>
            <person name="Daum C."/>
            <person name="Grigoriev I.V."/>
            <person name="Slininger P.J."/>
            <person name="Dien B.S."/>
            <person name="Jin Y.-S."/>
            <person name="Rao C.V."/>
        </authorList>
    </citation>
    <scope>NUCLEOTIDE SEQUENCE</scope>
    <source>
        <strain evidence="4">NRRL Y-64009</strain>
    </source>
</reference>
<evidence type="ECO:0000259" key="3">
    <source>
        <dbReference type="Pfam" id="PF11701"/>
    </source>
</evidence>
<dbReference type="AlphaFoldDB" id="A0AAD7QU44"/>
<dbReference type="GO" id="GO:0051879">
    <property type="term" value="F:Hsp90 protein binding"/>
    <property type="evidence" value="ECO:0007669"/>
    <property type="project" value="TreeGrafter"/>
</dbReference>
<comment type="subcellular location">
    <subcellularLocation>
        <location evidence="1">Cytoplasm</location>
    </subcellularLocation>
</comment>
<dbReference type="InterPro" id="IPR011989">
    <property type="entry name" value="ARM-like"/>
</dbReference>
<dbReference type="PANTHER" id="PTHR45994">
    <property type="entry name" value="FI21225P1"/>
    <property type="match status" value="1"/>
</dbReference>
<keyword evidence="2" id="KW-0963">Cytoplasm</keyword>
<dbReference type="GeneID" id="80882568"/>
<proteinExistence type="predicted"/>
<accession>A0AAD7QU44</accession>
<feature type="domain" description="UNC-45/Cro1/She4 central" evidence="3">
    <location>
        <begin position="18"/>
        <end position="158"/>
    </location>
</feature>
<name>A0AAD7QU44_9ASCO</name>
<sequence length="625" mass="67012">MSGARDLHDILPSLKSHDPTSQSKAQAVLELASLLQNEDGNEAKRRELEVYLHDLLKSKSTYPLAFAIMTSLFHIHAGIASEIFMSASSQVNEFASRDVLGDSDVTEWFLEMLSAACADKLCRTEVDTKYVGVIERVVQDDGGSQRSKAVAASILVKLAAIPKPPPLEASPTHVSEGSGIDVDALADMLRAIVVDNRDNTAFANALEGLSYSSLNVSVKEMLVRDKDCLNILLGVLKERSPTAAPPSVIYGVLTILSNLTAYPALLTKEGKQIKKLKSYANAGKGAIDTEEKTETITKRCKDLLDMNIMSSLASCAQSATINSQIVIGAILKALATEKQHRALIVQQGGISVILSVLQPKSQSASTTFKVNINTTTNTSAISALAKLLISVNPSLAFSSRHSPNVVIRPLLSQLDANLDEVTMLDEFESLLALTNVASMDAKGVPESIVSQGWPKIENLMLADNPMIQRAATELVCNLVATPVAAGKYLDRDDKAYKNRLRVLVALMDAEDRMTRSAASGALAILSEWGPAADVLADDEKCLNGILRVLAEEEDGGILLRGAVCLNNILCGATAETSAGSEIAKLGGLDAIKKALSRSTSDKQLTELLYDSTVRIKSARQVRRES</sequence>
<comment type="caution">
    <text evidence="4">The sequence shown here is derived from an EMBL/GenBank/DDBJ whole genome shotgun (WGS) entry which is preliminary data.</text>
</comment>
<dbReference type="PANTHER" id="PTHR45994:SF1">
    <property type="entry name" value="FI21225P1"/>
    <property type="match status" value="1"/>
</dbReference>
<dbReference type="Proteomes" id="UP001217417">
    <property type="component" value="Unassembled WGS sequence"/>
</dbReference>
<dbReference type="RefSeq" id="XP_056044880.1">
    <property type="nucleotide sequence ID" value="XM_056187402.1"/>
</dbReference>
<dbReference type="InterPro" id="IPR016024">
    <property type="entry name" value="ARM-type_fold"/>
</dbReference>
<dbReference type="EMBL" id="JARPMG010000004">
    <property type="protein sequence ID" value="KAJ8101430.1"/>
    <property type="molecule type" value="Genomic_DNA"/>
</dbReference>
<organism evidence="4 5">
    <name type="scientific">Lipomyces tetrasporus</name>
    <dbReference type="NCBI Taxonomy" id="54092"/>
    <lineage>
        <taxon>Eukaryota</taxon>
        <taxon>Fungi</taxon>
        <taxon>Dikarya</taxon>
        <taxon>Ascomycota</taxon>
        <taxon>Saccharomycotina</taxon>
        <taxon>Lipomycetes</taxon>
        <taxon>Lipomycetales</taxon>
        <taxon>Lipomycetaceae</taxon>
        <taxon>Lipomyces</taxon>
    </lineage>
</organism>
<evidence type="ECO:0000256" key="1">
    <source>
        <dbReference type="ARBA" id="ARBA00004496"/>
    </source>
</evidence>
<evidence type="ECO:0000313" key="5">
    <source>
        <dbReference type="Proteomes" id="UP001217417"/>
    </source>
</evidence>
<dbReference type="Gene3D" id="1.25.10.10">
    <property type="entry name" value="Leucine-rich Repeat Variant"/>
    <property type="match status" value="1"/>
</dbReference>
<dbReference type="InterPro" id="IPR024660">
    <property type="entry name" value="UCS_central_dom"/>
</dbReference>
<dbReference type="Gene3D" id="1.25.10.100">
    <property type="match status" value="1"/>
</dbReference>
<protein>
    <submittedName>
        <fullName evidence="4">Armadillo-type protein</fullName>
    </submittedName>
</protein>
<dbReference type="SUPFAM" id="SSF48371">
    <property type="entry name" value="ARM repeat"/>
    <property type="match status" value="2"/>
</dbReference>
<dbReference type="GO" id="GO:0005737">
    <property type="term" value="C:cytoplasm"/>
    <property type="evidence" value="ECO:0007669"/>
    <property type="project" value="UniProtKB-SubCell"/>
</dbReference>
<evidence type="ECO:0000256" key="2">
    <source>
        <dbReference type="ARBA" id="ARBA00022490"/>
    </source>
</evidence>
<keyword evidence="5" id="KW-1185">Reference proteome</keyword>
<gene>
    <name evidence="4" type="ORF">POJ06DRAFT_251499</name>
</gene>
<dbReference type="Pfam" id="PF11701">
    <property type="entry name" value="UNC45-central"/>
    <property type="match status" value="1"/>
</dbReference>
<evidence type="ECO:0000313" key="4">
    <source>
        <dbReference type="EMBL" id="KAJ8101430.1"/>
    </source>
</evidence>